<dbReference type="EMBL" id="JACVVK020000389">
    <property type="protein sequence ID" value="KAK7475969.1"/>
    <property type="molecule type" value="Genomic_DNA"/>
</dbReference>
<feature type="region of interest" description="Disordered" evidence="1">
    <location>
        <begin position="1"/>
        <end position="79"/>
    </location>
</feature>
<sequence length="79" mass="8742">MGNSRSKSKGNFDVATSKEGKAKMNNVREEADSEAEISTEDNREWACSREDVEEVEKPKIEGFEADNSQELNSEGDTGL</sequence>
<evidence type="ECO:0000313" key="3">
    <source>
        <dbReference type="Proteomes" id="UP001519460"/>
    </source>
</evidence>
<reference evidence="2 3" key="1">
    <citation type="journal article" date="2023" name="Sci. Data">
        <title>Genome assembly of the Korean intertidal mud-creeper Batillaria attramentaria.</title>
        <authorList>
            <person name="Patra A.K."/>
            <person name="Ho P.T."/>
            <person name="Jun S."/>
            <person name="Lee S.J."/>
            <person name="Kim Y."/>
            <person name="Won Y.J."/>
        </authorList>
    </citation>
    <scope>NUCLEOTIDE SEQUENCE [LARGE SCALE GENOMIC DNA]</scope>
    <source>
        <strain evidence="2">Wonlab-2016</strain>
    </source>
</reference>
<feature type="compositionally biased region" description="Basic and acidic residues" evidence="1">
    <location>
        <begin position="40"/>
        <end position="62"/>
    </location>
</feature>
<protein>
    <submittedName>
        <fullName evidence="2">Uncharacterized protein</fullName>
    </submittedName>
</protein>
<keyword evidence="3" id="KW-1185">Reference proteome</keyword>
<feature type="compositionally biased region" description="Basic and acidic residues" evidence="1">
    <location>
        <begin position="16"/>
        <end position="30"/>
    </location>
</feature>
<evidence type="ECO:0000313" key="2">
    <source>
        <dbReference type="EMBL" id="KAK7475969.1"/>
    </source>
</evidence>
<gene>
    <name evidence="2" type="ORF">BaRGS_00032788</name>
</gene>
<accession>A0ABD0JLT6</accession>
<organism evidence="2 3">
    <name type="scientific">Batillaria attramentaria</name>
    <dbReference type="NCBI Taxonomy" id="370345"/>
    <lineage>
        <taxon>Eukaryota</taxon>
        <taxon>Metazoa</taxon>
        <taxon>Spiralia</taxon>
        <taxon>Lophotrochozoa</taxon>
        <taxon>Mollusca</taxon>
        <taxon>Gastropoda</taxon>
        <taxon>Caenogastropoda</taxon>
        <taxon>Sorbeoconcha</taxon>
        <taxon>Cerithioidea</taxon>
        <taxon>Batillariidae</taxon>
        <taxon>Batillaria</taxon>
    </lineage>
</organism>
<comment type="caution">
    <text evidence="2">The sequence shown here is derived from an EMBL/GenBank/DDBJ whole genome shotgun (WGS) entry which is preliminary data.</text>
</comment>
<evidence type="ECO:0000256" key="1">
    <source>
        <dbReference type="SAM" id="MobiDB-lite"/>
    </source>
</evidence>
<feature type="compositionally biased region" description="Polar residues" evidence="1">
    <location>
        <begin position="66"/>
        <end position="79"/>
    </location>
</feature>
<name>A0ABD0JLT6_9CAEN</name>
<dbReference type="AlphaFoldDB" id="A0ABD0JLT6"/>
<dbReference type="Proteomes" id="UP001519460">
    <property type="component" value="Unassembled WGS sequence"/>
</dbReference>
<proteinExistence type="predicted"/>
<feature type="non-terminal residue" evidence="2">
    <location>
        <position position="79"/>
    </location>
</feature>